<dbReference type="Proteomes" id="UP000238163">
    <property type="component" value="Unassembled WGS sequence"/>
</dbReference>
<evidence type="ECO:0000313" key="2">
    <source>
        <dbReference type="Proteomes" id="UP000238163"/>
    </source>
</evidence>
<name>A0ABX5D7Z9_9VIBR</name>
<organism evidence="1 2">
    <name type="scientific">Vibrio mediterranei</name>
    <dbReference type="NCBI Taxonomy" id="689"/>
    <lineage>
        <taxon>Bacteria</taxon>
        <taxon>Pseudomonadati</taxon>
        <taxon>Pseudomonadota</taxon>
        <taxon>Gammaproteobacteria</taxon>
        <taxon>Vibrionales</taxon>
        <taxon>Vibrionaceae</taxon>
        <taxon>Vibrio</taxon>
    </lineage>
</organism>
<reference evidence="1 2" key="2">
    <citation type="submission" date="2018-03" db="EMBL/GenBank/DDBJ databases">
        <title>Genetic Diversity and Phenotypic Plasticity of AHL Mediated Quorum Sensing in Environmental Strains of Vibrio mediterranei.</title>
        <authorList>
            <person name="Lantoine F."/>
            <person name="Vouve F."/>
        </authorList>
    </citation>
    <scope>NUCLEOTIDE SEQUENCE [LARGE SCALE GENOMIC DNA]</scope>
    <source>
        <strain evidence="1 2">17LN0615E</strain>
    </source>
</reference>
<comment type="caution">
    <text evidence="1">The sequence shown here is derived from an EMBL/GenBank/DDBJ whole genome shotgun (WGS) entry which is preliminary data.</text>
</comment>
<dbReference type="RefSeq" id="WP_106008903.1">
    <property type="nucleotide sequence ID" value="NZ_JAKEUH010000225.1"/>
</dbReference>
<reference evidence="1 2" key="1">
    <citation type="submission" date="2017-09" db="EMBL/GenBank/DDBJ databases">
        <authorList>
            <person name="Girard L."/>
            <person name="Lami R."/>
            <person name="Suzuki M."/>
            <person name="Baudart J."/>
        </authorList>
    </citation>
    <scope>NUCLEOTIDE SEQUENCE [LARGE SCALE GENOMIC DNA]</scope>
    <source>
        <strain evidence="1 2">17LN0615E</strain>
    </source>
</reference>
<keyword evidence="2" id="KW-1185">Reference proteome</keyword>
<proteinExistence type="predicted"/>
<accession>A0ABX5D7Z9</accession>
<dbReference type="EMBL" id="NWTN01000026">
    <property type="protein sequence ID" value="PRQ65138.1"/>
    <property type="molecule type" value="Genomic_DNA"/>
</dbReference>
<evidence type="ECO:0008006" key="3">
    <source>
        <dbReference type="Google" id="ProtNLM"/>
    </source>
</evidence>
<gene>
    <name evidence="1" type="ORF">COR51_23745</name>
</gene>
<evidence type="ECO:0000313" key="1">
    <source>
        <dbReference type="EMBL" id="PRQ65138.1"/>
    </source>
</evidence>
<sequence>MSSNFPLDGICAARFELGATMISCDAMCTLLSSDSDPGLLLQRHEQGDWGLVNDDVAIQNNEATHSGGQIVSSYQISEEVAVCVITNQERTITSVLLSNEF</sequence>
<protein>
    <recommendedName>
        <fullName evidence="3">Type I restriction endonuclease subunit M</fullName>
    </recommendedName>
</protein>